<protein>
    <submittedName>
        <fullName evidence="3">MMPL family transporter</fullName>
    </submittedName>
</protein>
<dbReference type="Gene3D" id="3.30.70.1430">
    <property type="entry name" value="Multidrug efflux transporter AcrB pore domain"/>
    <property type="match status" value="2"/>
</dbReference>
<dbReference type="PANTHER" id="PTHR32063:SF18">
    <property type="entry name" value="CATION EFFLUX SYSTEM PROTEIN"/>
    <property type="match status" value="1"/>
</dbReference>
<dbReference type="PANTHER" id="PTHR32063">
    <property type="match status" value="1"/>
</dbReference>
<dbReference type="OrthoDB" id="9757876at2"/>
<dbReference type="SUPFAM" id="SSF82693">
    <property type="entry name" value="Multidrug efflux transporter AcrB pore domain, PN1, PN2, PC1 and PC2 subdomains"/>
    <property type="match status" value="2"/>
</dbReference>
<dbReference type="SUPFAM" id="SSF82866">
    <property type="entry name" value="Multidrug efflux transporter AcrB transmembrane domain"/>
    <property type="match status" value="2"/>
</dbReference>
<evidence type="ECO:0000256" key="2">
    <source>
        <dbReference type="SAM" id="Phobius"/>
    </source>
</evidence>
<dbReference type="GO" id="GO:0042910">
    <property type="term" value="F:xenobiotic transmembrane transporter activity"/>
    <property type="evidence" value="ECO:0007669"/>
    <property type="project" value="TreeGrafter"/>
</dbReference>
<sequence>MQLIIAAMKHWQVTITIVLLLVLSGIYSLLTMPRAEDPTITIRQGLVIALYPGADEKQMETQVTDQLEKYLFSFEQVRKAKTVATTTTGQVMVMVELQEWVQDTRQFWNTLQQGLNNALRPQLPSGVIGPIVNTDFGNVVTHMITISSPDRSYAELEQYADKLEDGIKILPAVAQIKRYGGQREQIYVTIPDEKLYRYKFDLTRIAQVLQAQNHTGNSGNIMLPALNVPLYTGGQYKDIPAIRDQVIDIGPDGQIVRLKDIARIERRYEEPVSFIQSQDNKVVMLAITIQPGNNVVQFGHTLDRKLQEIKKQLPSDVAVNTIVNQSQFVASTIRHFMSEFTIAIIAVMGVVMIMLPLRIAIIPALVAPISIFISIGILDMMGIALHQVTLAALIICLGMVVDDAMVVVDSYLDKLDSGTDRWTAAWLSASQLMLPVVVATAAIILAFLPLQYCLGGLAREFMAPLPVSVAIALITSLTVALLLTPLMCYTFIRQGLKKTDDHIPAGKTLLTRTQAAFNKGVTICFRYPRLTITMGALSVVSAVLMGIHVDQELFPTFERTQFNLEIWLPPNTPLQTTAEAVKQVEQELQGDKRIVNTCSFIGTSAPRFQVTYAPQFPRENYAQIFINTVSEAATKEMAEEYLHKFDHFIPGGYVHVRQLSFNQTVAPVEVRITGPDIDILQKIAGRITPILENTAGTNWVRTDYETNYVAATLSPKTEEAARLGVSNAAITQTLQAGLKGWSVSTLWEGDKPVDILLRLEENNRKDFNKLQNVHVTSQSGNKVLLREVATLAPAWHTTNIIHRNGLRTLTVMAEAQKGIKAAKIIAAIHSQIDQLQLPVGYQITYGGEEEAVAENLPPMIKALTISMLCIFLLLLFRFKSFVKVLIVLSTFPLSLPGAMLGLLITGNPIGFTGFMGIISLIGIVVRNGIIKVDYADELVREQGYSPQDAAMAAASRRMRPIFLTSLATAVGVIPMILGKSPLWSPLASVVAVGSLVSMLMTLFVVPVLYARYVKPEKSISPDTVPPLHRSYFKWLPSVNSKMMLFLVVPLSVFFPAIAHSQSVITLETCKQQALLQNRQLTMLQEEVYVAQATKQQAGAAAKPKITMGINSFYVGTPLNRILPEYGIYSNAGINQPIFVGGKIKLSSQVAQKTLEITLEQKEAGTAEVLYATEKAYWQVVAAQEKIKLAQQSKQQVTALYNDLVNAYQAGMIYKNDLLRAGVQLNECDLRLTQAGNNLILTCLSLAQITGLDNSVDFSVADTVNDTFTPVIPEDILQTINGNAACKIAEKKVGIAVLEEKLAKADFSPAINANISGIYFAGKNSGNMGVIPQPSFLSGYGVINIQIPIFSGGLKRQQMISQQHKTRILQLQSSETKELLAIELQQTYIGLNEAAKRVKLASASLIQAGENLRLCNDRFKAGTVTGKDVLDAELLWQQTHTALIDAQIAYRMREALLKKITSH</sequence>
<organism evidence="3 4">
    <name type="scientific">Chitinophaga oryziterrae</name>
    <dbReference type="NCBI Taxonomy" id="1031224"/>
    <lineage>
        <taxon>Bacteria</taxon>
        <taxon>Pseudomonadati</taxon>
        <taxon>Bacteroidota</taxon>
        <taxon>Chitinophagia</taxon>
        <taxon>Chitinophagales</taxon>
        <taxon>Chitinophagaceae</taxon>
        <taxon>Chitinophaga</taxon>
    </lineage>
</organism>
<dbReference type="Pfam" id="PF02321">
    <property type="entry name" value="OEP"/>
    <property type="match status" value="2"/>
</dbReference>
<keyword evidence="2" id="KW-0472">Membrane</keyword>
<name>A0A6N8JHW4_9BACT</name>
<dbReference type="RefSeq" id="WP_157303641.1">
    <property type="nucleotide sequence ID" value="NZ_BAAAZB010000005.1"/>
</dbReference>
<feature type="transmembrane region" description="Helical" evidence="2">
    <location>
        <begin position="1042"/>
        <end position="1060"/>
    </location>
</feature>
<feature type="transmembrane region" description="Helical" evidence="2">
    <location>
        <begin position="336"/>
        <end position="357"/>
    </location>
</feature>
<feature type="transmembrane region" description="Helical" evidence="2">
    <location>
        <begin position="364"/>
        <end position="384"/>
    </location>
</feature>
<dbReference type="Gene3D" id="1.20.1600.10">
    <property type="entry name" value="Outer membrane efflux proteins (OEP)"/>
    <property type="match status" value="1"/>
</dbReference>
<gene>
    <name evidence="3" type="ORF">GO495_29950</name>
</gene>
<feature type="transmembrane region" description="Helical" evidence="2">
    <location>
        <begin position="468"/>
        <end position="492"/>
    </location>
</feature>
<feature type="transmembrane region" description="Helical" evidence="2">
    <location>
        <begin position="910"/>
        <end position="930"/>
    </location>
</feature>
<dbReference type="Gene3D" id="1.20.1640.10">
    <property type="entry name" value="Multidrug efflux transporter AcrB transmembrane domain"/>
    <property type="match status" value="2"/>
</dbReference>
<keyword evidence="2" id="KW-1133">Transmembrane helix</keyword>
<dbReference type="Gene3D" id="3.30.70.1440">
    <property type="entry name" value="Multidrug efflux transporter AcrB pore domain"/>
    <property type="match status" value="1"/>
</dbReference>
<dbReference type="GO" id="GO:0005886">
    <property type="term" value="C:plasma membrane"/>
    <property type="evidence" value="ECO:0007669"/>
    <property type="project" value="TreeGrafter"/>
</dbReference>
<reference evidence="3 4" key="1">
    <citation type="submission" date="2019-12" db="EMBL/GenBank/DDBJ databases">
        <title>The draft genomic sequence of strain Chitinophaga oryziterrae JCM 16595.</title>
        <authorList>
            <person name="Zhang X."/>
        </authorList>
    </citation>
    <scope>NUCLEOTIDE SEQUENCE [LARGE SCALE GENOMIC DNA]</scope>
    <source>
        <strain evidence="3 4">JCM 16595</strain>
    </source>
</reference>
<feature type="transmembrane region" description="Helical" evidence="2">
    <location>
        <begin position="390"/>
        <end position="412"/>
    </location>
</feature>
<dbReference type="Proteomes" id="UP000468388">
    <property type="component" value="Unassembled WGS sequence"/>
</dbReference>
<dbReference type="Gene3D" id="3.30.70.1320">
    <property type="entry name" value="Multidrug efflux transporter AcrB pore domain like"/>
    <property type="match status" value="1"/>
</dbReference>
<feature type="transmembrane region" description="Helical" evidence="2">
    <location>
        <begin position="424"/>
        <end position="448"/>
    </location>
</feature>
<comment type="similarity">
    <text evidence="1">Belongs to the outer membrane factor (OMF) (TC 1.B.17) family.</text>
</comment>
<keyword evidence="4" id="KW-1185">Reference proteome</keyword>
<comment type="caution">
    <text evidence="3">The sequence shown here is derived from an EMBL/GenBank/DDBJ whole genome shotgun (WGS) entry which is preliminary data.</text>
</comment>
<dbReference type="GO" id="GO:0015562">
    <property type="term" value="F:efflux transmembrane transporter activity"/>
    <property type="evidence" value="ECO:0007669"/>
    <property type="project" value="InterPro"/>
</dbReference>
<evidence type="ECO:0000313" key="3">
    <source>
        <dbReference type="EMBL" id="MVT44853.1"/>
    </source>
</evidence>
<dbReference type="EMBL" id="WRXO01000013">
    <property type="protein sequence ID" value="MVT44853.1"/>
    <property type="molecule type" value="Genomic_DNA"/>
</dbReference>
<dbReference type="PRINTS" id="PR00702">
    <property type="entry name" value="ACRIFLAVINRP"/>
</dbReference>
<evidence type="ECO:0000313" key="4">
    <source>
        <dbReference type="Proteomes" id="UP000468388"/>
    </source>
</evidence>
<dbReference type="Gene3D" id="3.30.2090.10">
    <property type="entry name" value="Multidrug efflux transporter AcrB TolC docking domain, DN and DC subdomains"/>
    <property type="match status" value="2"/>
</dbReference>
<dbReference type="SUPFAM" id="SSF56954">
    <property type="entry name" value="Outer membrane efflux proteins (OEP)"/>
    <property type="match status" value="1"/>
</dbReference>
<keyword evidence="2" id="KW-0812">Transmembrane</keyword>
<feature type="transmembrane region" description="Helical" evidence="2">
    <location>
        <begin position="859"/>
        <end position="878"/>
    </location>
</feature>
<proteinExistence type="inferred from homology"/>
<dbReference type="InterPro" id="IPR003423">
    <property type="entry name" value="OMP_efflux"/>
</dbReference>
<feature type="transmembrane region" description="Helical" evidence="2">
    <location>
        <begin position="885"/>
        <end position="904"/>
    </location>
</feature>
<dbReference type="SUPFAM" id="SSF82714">
    <property type="entry name" value="Multidrug efflux transporter AcrB TolC docking domain, DN and DC subdomains"/>
    <property type="match status" value="2"/>
</dbReference>
<feature type="transmembrane region" description="Helical" evidence="2">
    <location>
        <begin position="989"/>
        <end position="1010"/>
    </location>
</feature>
<dbReference type="InterPro" id="IPR027463">
    <property type="entry name" value="AcrB_DN_DC_subdom"/>
</dbReference>
<dbReference type="Pfam" id="PF00873">
    <property type="entry name" value="ACR_tran"/>
    <property type="match status" value="1"/>
</dbReference>
<accession>A0A6N8JHW4</accession>
<dbReference type="InterPro" id="IPR001036">
    <property type="entry name" value="Acrflvin-R"/>
</dbReference>
<feature type="transmembrane region" description="Helical" evidence="2">
    <location>
        <begin position="961"/>
        <end position="977"/>
    </location>
</feature>
<evidence type="ECO:0000256" key="1">
    <source>
        <dbReference type="ARBA" id="ARBA00007613"/>
    </source>
</evidence>